<comment type="caution">
    <text evidence="2">The sequence shown here is derived from an EMBL/GenBank/DDBJ whole genome shotgun (WGS) entry which is preliminary data.</text>
</comment>
<accession>A0A8K0X150</accession>
<feature type="region of interest" description="Disordered" evidence="1">
    <location>
        <begin position="1"/>
        <end position="21"/>
    </location>
</feature>
<organism evidence="2 3">
    <name type="scientific">Plectosphaerella cucumerina</name>
    <dbReference type="NCBI Taxonomy" id="40658"/>
    <lineage>
        <taxon>Eukaryota</taxon>
        <taxon>Fungi</taxon>
        <taxon>Dikarya</taxon>
        <taxon>Ascomycota</taxon>
        <taxon>Pezizomycotina</taxon>
        <taxon>Sordariomycetes</taxon>
        <taxon>Hypocreomycetidae</taxon>
        <taxon>Glomerellales</taxon>
        <taxon>Plectosphaerellaceae</taxon>
        <taxon>Plectosphaerella</taxon>
    </lineage>
</organism>
<feature type="region of interest" description="Disordered" evidence="1">
    <location>
        <begin position="162"/>
        <end position="204"/>
    </location>
</feature>
<dbReference type="Proteomes" id="UP000813385">
    <property type="component" value="Unassembled WGS sequence"/>
</dbReference>
<gene>
    <name evidence="2" type="ORF">B0T11DRAFT_102366</name>
</gene>
<evidence type="ECO:0000313" key="2">
    <source>
        <dbReference type="EMBL" id="KAH7358309.1"/>
    </source>
</evidence>
<protein>
    <submittedName>
        <fullName evidence="2">Uncharacterized protein</fullName>
    </submittedName>
</protein>
<reference evidence="2" key="1">
    <citation type="journal article" date="2021" name="Nat. Commun.">
        <title>Genetic determinants of endophytism in the Arabidopsis root mycobiome.</title>
        <authorList>
            <person name="Mesny F."/>
            <person name="Miyauchi S."/>
            <person name="Thiergart T."/>
            <person name="Pickel B."/>
            <person name="Atanasova L."/>
            <person name="Karlsson M."/>
            <person name="Huettel B."/>
            <person name="Barry K.W."/>
            <person name="Haridas S."/>
            <person name="Chen C."/>
            <person name="Bauer D."/>
            <person name="Andreopoulos W."/>
            <person name="Pangilinan J."/>
            <person name="LaButti K."/>
            <person name="Riley R."/>
            <person name="Lipzen A."/>
            <person name="Clum A."/>
            <person name="Drula E."/>
            <person name="Henrissat B."/>
            <person name="Kohler A."/>
            <person name="Grigoriev I.V."/>
            <person name="Martin F.M."/>
            <person name="Hacquard S."/>
        </authorList>
    </citation>
    <scope>NUCLEOTIDE SEQUENCE</scope>
    <source>
        <strain evidence="2">MPI-CAGE-AT-0016</strain>
    </source>
</reference>
<name>A0A8K0X150_9PEZI</name>
<keyword evidence="3" id="KW-1185">Reference proteome</keyword>
<proteinExistence type="predicted"/>
<dbReference type="EMBL" id="JAGPXD010000004">
    <property type="protein sequence ID" value="KAH7358309.1"/>
    <property type="molecule type" value="Genomic_DNA"/>
</dbReference>
<sequence>MIEKRVHPRPGSQNWFRMHRPGATNRTRPLCASVRHPPSISSPLLRRCCARARFALRQHPAAGRLAPRPLSLSLSPLPPPFASAVPTPLGHPERQRLAGQSSRFQGPPAGRRPSLPPRIDSEQTVTPQGTGGLWGRLKTSIPVPAQGYLEIGGLGPCAATTWTGPARAGQGRAATTSRDHRRQPRGAAHGGQYATRLPGGKTHDSMHDDGEEVAFCPGGRSSSSKAVCGFPVRASPPRPVWTAGPEAASLKVCRAIAPTLQ</sequence>
<evidence type="ECO:0000313" key="3">
    <source>
        <dbReference type="Proteomes" id="UP000813385"/>
    </source>
</evidence>
<dbReference type="AlphaFoldDB" id="A0A8K0X150"/>
<feature type="region of interest" description="Disordered" evidence="1">
    <location>
        <begin position="82"/>
        <end position="137"/>
    </location>
</feature>
<evidence type="ECO:0000256" key="1">
    <source>
        <dbReference type="SAM" id="MobiDB-lite"/>
    </source>
</evidence>